<name>X6NL76_RETFI</name>
<keyword evidence="1" id="KW-0812">Transmembrane</keyword>
<dbReference type="GO" id="GO:0000470">
    <property type="term" value="P:maturation of LSU-rRNA"/>
    <property type="evidence" value="ECO:0007669"/>
    <property type="project" value="TreeGrafter"/>
</dbReference>
<gene>
    <name evidence="3" type="ORF">RFI_10464</name>
</gene>
<dbReference type="SUPFAM" id="SSF52954">
    <property type="entry name" value="Class II aaRS ABD-related"/>
    <property type="match status" value="1"/>
</dbReference>
<sequence>MNEKLLQQIKAIVAQAIKRNFTGLIVIFDDKCFNGGKGYCRGPRMFLCSIVVIDEYQTTQRNFCMLAFLNRVFVTYAVNINIYTLYLHLFIITFFFIFFYTRLGVRLGRMLATLFDQKAEFRGRQVVTFRNQRDFVFFRRHRYMFYEEGKDVEIQELGPRFTLKLIYLHQGLFDPDHAEYEWKWNEDMGLEKLKWYN</sequence>
<dbReference type="Proteomes" id="UP000023152">
    <property type="component" value="Unassembled WGS sequence"/>
</dbReference>
<dbReference type="GO" id="GO:0030687">
    <property type="term" value="C:preribosome, large subunit precursor"/>
    <property type="evidence" value="ECO:0007669"/>
    <property type="project" value="TreeGrafter"/>
</dbReference>
<dbReference type="EMBL" id="ASPP01007712">
    <property type="protein sequence ID" value="ETO26668.1"/>
    <property type="molecule type" value="Genomic_DNA"/>
</dbReference>
<proteinExistence type="predicted"/>
<dbReference type="AlphaFoldDB" id="X6NL76"/>
<accession>X6NL76</accession>
<keyword evidence="1" id="KW-1133">Transmembrane helix</keyword>
<dbReference type="GO" id="GO:0000460">
    <property type="term" value="P:maturation of 5.8S rRNA"/>
    <property type="evidence" value="ECO:0007669"/>
    <property type="project" value="TreeGrafter"/>
</dbReference>
<dbReference type="GO" id="GO:0005730">
    <property type="term" value="C:nucleolus"/>
    <property type="evidence" value="ECO:0007669"/>
    <property type="project" value="TreeGrafter"/>
</dbReference>
<keyword evidence="4" id="KW-1185">Reference proteome</keyword>
<dbReference type="InterPro" id="IPR044281">
    <property type="entry name" value="IMP4/RPF1"/>
</dbReference>
<dbReference type="PANTHER" id="PTHR22734:SF3">
    <property type="entry name" value="RIBOSOME PRODUCTION FACTOR 1"/>
    <property type="match status" value="1"/>
</dbReference>
<dbReference type="Pfam" id="PF04427">
    <property type="entry name" value="Brix"/>
    <property type="match status" value="1"/>
</dbReference>
<keyword evidence="1" id="KW-0472">Membrane</keyword>
<organism evidence="3 4">
    <name type="scientific">Reticulomyxa filosa</name>
    <dbReference type="NCBI Taxonomy" id="46433"/>
    <lineage>
        <taxon>Eukaryota</taxon>
        <taxon>Sar</taxon>
        <taxon>Rhizaria</taxon>
        <taxon>Retaria</taxon>
        <taxon>Foraminifera</taxon>
        <taxon>Monothalamids</taxon>
        <taxon>Reticulomyxidae</taxon>
        <taxon>Reticulomyxa</taxon>
    </lineage>
</organism>
<feature type="transmembrane region" description="Helical" evidence="1">
    <location>
        <begin position="80"/>
        <end position="100"/>
    </location>
</feature>
<evidence type="ECO:0000256" key="1">
    <source>
        <dbReference type="SAM" id="Phobius"/>
    </source>
</evidence>
<protein>
    <submittedName>
        <fullName evidence="3">RNA processing factor</fullName>
    </submittedName>
</protein>
<evidence type="ECO:0000259" key="2">
    <source>
        <dbReference type="PROSITE" id="PS50833"/>
    </source>
</evidence>
<feature type="domain" description="Brix" evidence="2">
    <location>
        <begin position="1"/>
        <end position="174"/>
    </location>
</feature>
<comment type="caution">
    <text evidence="3">The sequence shown here is derived from an EMBL/GenBank/DDBJ whole genome shotgun (WGS) entry which is preliminary data.</text>
</comment>
<dbReference type="GO" id="GO:0042134">
    <property type="term" value="F:rRNA primary transcript binding"/>
    <property type="evidence" value="ECO:0007669"/>
    <property type="project" value="InterPro"/>
</dbReference>
<dbReference type="OrthoDB" id="10253204at2759"/>
<evidence type="ECO:0000313" key="4">
    <source>
        <dbReference type="Proteomes" id="UP000023152"/>
    </source>
</evidence>
<dbReference type="InterPro" id="IPR007109">
    <property type="entry name" value="Brix"/>
</dbReference>
<reference evidence="3 4" key="1">
    <citation type="journal article" date="2013" name="Curr. Biol.">
        <title>The Genome of the Foraminiferan Reticulomyxa filosa.</title>
        <authorList>
            <person name="Glockner G."/>
            <person name="Hulsmann N."/>
            <person name="Schleicher M."/>
            <person name="Noegel A.A."/>
            <person name="Eichinger L."/>
            <person name="Gallinger C."/>
            <person name="Pawlowski J."/>
            <person name="Sierra R."/>
            <person name="Euteneuer U."/>
            <person name="Pillet L."/>
            <person name="Moustafa A."/>
            <person name="Platzer M."/>
            <person name="Groth M."/>
            <person name="Szafranski K."/>
            <person name="Schliwa M."/>
        </authorList>
    </citation>
    <scope>NUCLEOTIDE SEQUENCE [LARGE SCALE GENOMIC DNA]</scope>
</reference>
<dbReference type="PROSITE" id="PS50833">
    <property type="entry name" value="BRIX"/>
    <property type="match status" value="1"/>
</dbReference>
<dbReference type="PANTHER" id="PTHR22734">
    <property type="entry name" value="U3 SMALL NUCLEOLAR RIBONUCLEOPROTEIN PROTEIN IMP4"/>
    <property type="match status" value="1"/>
</dbReference>
<evidence type="ECO:0000313" key="3">
    <source>
        <dbReference type="EMBL" id="ETO26668.1"/>
    </source>
</evidence>